<proteinExistence type="predicted"/>
<dbReference type="EMBL" id="BSPQ01000001">
    <property type="protein sequence ID" value="GLS88964.1"/>
    <property type="molecule type" value="Genomic_DNA"/>
</dbReference>
<gene>
    <name evidence="1" type="ORF">GCM10007916_00310</name>
</gene>
<evidence type="ECO:0000313" key="1">
    <source>
        <dbReference type="EMBL" id="GLS88964.1"/>
    </source>
</evidence>
<name>A0ABQ6DV57_9GAMM</name>
<organism evidence="1 2">
    <name type="scientific">Psychromonas marina</name>
    <dbReference type="NCBI Taxonomy" id="88364"/>
    <lineage>
        <taxon>Bacteria</taxon>
        <taxon>Pseudomonadati</taxon>
        <taxon>Pseudomonadota</taxon>
        <taxon>Gammaproteobacteria</taxon>
        <taxon>Alteromonadales</taxon>
        <taxon>Psychromonadaceae</taxon>
        <taxon>Psychromonas</taxon>
    </lineage>
</organism>
<comment type="caution">
    <text evidence="1">The sequence shown here is derived from an EMBL/GenBank/DDBJ whole genome shotgun (WGS) entry which is preliminary data.</text>
</comment>
<sequence>MKVYAEKLVETVVDKICDVCEESVMIELNGEKHEESGELSATFGYGSQEDGNVYHLDLCEECFKTAIYALRDKRRATFMFDVEKDLPDEKFGLDPKRSAI</sequence>
<reference evidence="2" key="1">
    <citation type="journal article" date="2019" name="Int. J. Syst. Evol. Microbiol.">
        <title>The Global Catalogue of Microorganisms (GCM) 10K type strain sequencing project: providing services to taxonomists for standard genome sequencing and annotation.</title>
        <authorList>
            <consortium name="The Broad Institute Genomics Platform"/>
            <consortium name="The Broad Institute Genome Sequencing Center for Infectious Disease"/>
            <person name="Wu L."/>
            <person name="Ma J."/>
        </authorList>
    </citation>
    <scope>NUCLEOTIDE SEQUENCE [LARGE SCALE GENOMIC DNA]</scope>
    <source>
        <strain evidence="2">NBRC 103166</strain>
    </source>
</reference>
<keyword evidence="2" id="KW-1185">Reference proteome</keyword>
<dbReference type="RefSeq" id="WP_284202091.1">
    <property type="nucleotide sequence ID" value="NZ_BSPQ01000001.1"/>
</dbReference>
<accession>A0ABQ6DV57</accession>
<dbReference type="Proteomes" id="UP001157353">
    <property type="component" value="Unassembled WGS sequence"/>
</dbReference>
<evidence type="ECO:0000313" key="2">
    <source>
        <dbReference type="Proteomes" id="UP001157353"/>
    </source>
</evidence>
<protein>
    <submittedName>
        <fullName evidence="1">Uncharacterized protein</fullName>
    </submittedName>
</protein>